<name>A0A0A9A5K7_ARUDO</name>
<dbReference type="EMBL" id="GBRH01252702">
    <property type="protein sequence ID" value="JAD45193.1"/>
    <property type="molecule type" value="Transcribed_RNA"/>
</dbReference>
<reference evidence="2" key="2">
    <citation type="journal article" date="2015" name="Data Brief">
        <title>Shoot transcriptome of the giant reed, Arundo donax.</title>
        <authorList>
            <person name="Barrero R.A."/>
            <person name="Guerrero F.D."/>
            <person name="Moolhuijzen P."/>
            <person name="Goolsby J.A."/>
            <person name="Tidwell J."/>
            <person name="Bellgard S.E."/>
            <person name="Bellgard M.I."/>
        </authorList>
    </citation>
    <scope>NUCLEOTIDE SEQUENCE</scope>
    <source>
        <tissue evidence="2">Shoot tissue taken approximately 20 cm above the soil surface</tissue>
    </source>
</reference>
<protein>
    <submittedName>
        <fullName evidence="2">Uncharacterized protein</fullName>
    </submittedName>
</protein>
<sequence>MCLGRRRYERCVLFLGTTIEFFRIYFVTFPILTWLFQLRWRSKLPLKWRILTMKMMMTTKEWRPLLRLLLPAVGAKAYSASFCKG</sequence>
<keyword evidence="1" id="KW-0472">Membrane</keyword>
<keyword evidence="1" id="KW-0812">Transmembrane</keyword>
<dbReference type="AlphaFoldDB" id="A0A0A9A5K7"/>
<evidence type="ECO:0000313" key="2">
    <source>
        <dbReference type="EMBL" id="JAD45193.1"/>
    </source>
</evidence>
<evidence type="ECO:0000256" key="1">
    <source>
        <dbReference type="SAM" id="Phobius"/>
    </source>
</evidence>
<feature type="transmembrane region" description="Helical" evidence="1">
    <location>
        <begin position="12"/>
        <end position="36"/>
    </location>
</feature>
<proteinExistence type="predicted"/>
<organism evidence="2">
    <name type="scientific">Arundo donax</name>
    <name type="common">Giant reed</name>
    <name type="synonym">Donax arundinaceus</name>
    <dbReference type="NCBI Taxonomy" id="35708"/>
    <lineage>
        <taxon>Eukaryota</taxon>
        <taxon>Viridiplantae</taxon>
        <taxon>Streptophyta</taxon>
        <taxon>Embryophyta</taxon>
        <taxon>Tracheophyta</taxon>
        <taxon>Spermatophyta</taxon>
        <taxon>Magnoliopsida</taxon>
        <taxon>Liliopsida</taxon>
        <taxon>Poales</taxon>
        <taxon>Poaceae</taxon>
        <taxon>PACMAD clade</taxon>
        <taxon>Arundinoideae</taxon>
        <taxon>Arundineae</taxon>
        <taxon>Arundo</taxon>
    </lineage>
</organism>
<reference evidence="2" key="1">
    <citation type="submission" date="2014-09" db="EMBL/GenBank/DDBJ databases">
        <authorList>
            <person name="Magalhaes I.L.F."/>
            <person name="Oliveira U."/>
            <person name="Santos F.R."/>
            <person name="Vidigal T.H.D.A."/>
            <person name="Brescovit A.D."/>
            <person name="Santos A.J."/>
        </authorList>
    </citation>
    <scope>NUCLEOTIDE SEQUENCE</scope>
    <source>
        <tissue evidence="2">Shoot tissue taken approximately 20 cm above the soil surface</tissue>
    </source>
</reference>
<keyword evidence="1" id="KW-1133">Transmembrane helix</keyword>
<accession>A0A0A9A5K7</accession>